<keyword evidence="2" id="KW-0813">Transport</keyword>
<dbReference type="PANTHER" id="PTHR43562">
    <property type="entry name" value="NAPA-TYPE SODIUM/HYDROGEN ANTIPORTER"/>
    <property type="match status" value="1"/>
</dbReference>
<dbReference type="Gene3D" id="1.20.1530.20">
    <property type="match status" value="1"/>
</dbReference>
<evidence type="ECO:0000256" key="1">
    <source>
        <dbReference type="ARBA" id="ARBA00004141"/>
    </source>
</evidence>
<evidence type="ECO:0000256" key="10">
    <source>
        <dbReference type="SAM" id="Phobius"/>
    </source>
</evidence>
<evidence type="ECO:0000313" key="12">
    <source>
        <dbReference type="EMBL" id="VFU12489.1"/>
    </source>
</evidence>
<dbReference type="Pfam" id="PF00999">
    <property type="entry name" value="Na_H_Exchanger"/>
    <property type="match status" value="1"/>
</dbReference>
<keyword evidence="8 10" id="KW-0472">Membrane</keyword>
<feature type="transmembrane region" description="Helical" evidence="10">
    <location>
        <begin position="182"/>
        <end position="207"/>
    </location>
</feature>
<organism evidence="12">
    <name type="scientific">anaerobic digester metagenome</name>
    <dbReference type="NCBI Taxonomy" id="1263854"/>
    <lineage>
        <taxon>unclassified sequences</taxon>
        <taxon>metagenomes</taxon>
        <taxon>ecological metagenomes</taxon>
    </lineage>
</organism>
<feature type="transmembrane region" description="Helical" evidence="10">
    <location>
        <begin position="32"/>
        <end position="53"/>
    </location>
</feature>
<dbReference type="PANTHER" id="PTHR43562:SF3">
    <property type="entry name" value="SODIUM ION_PROTON EXCHANGER (EUROFUNG)"/>
    <property type="match status" value="1"/>
</dbReference>
<feature type="domain" description="Cation/H+ exchanger transmembrane" evidence="11">
    <location>
        <begin position="21"/>
        <end position="386"/>
    </location>
</feature>
<evidence type="ECO:0000259" key="11">
    <source>
        <dbReference type="Pfam" id="PF00999"/>
    </source>
</evidence>
<gene>
    <name evidence="12" type="primary">nhaS</name>
    <name evidence="12" type="ORF">SCFA_1390007</name>
</gene>
<evidence type="ECO:0000256" key="3">
    <source>
        <dbReference type="ARBA" id="ARBA00022449"/>
    </source>
</evidence>
<dbReference type="InterPro" id="IPR038770">
    <property type="entry name" value="Na+/solute_symporter_sf"/>
</dbReference>
<feature type="transmembrane region" description="Helical" evidence="10">
    <location>
        <begin position="59"/>
        <end position="79"/>
    </location>
</feature>
<evidence type="ECO:0000256" key="4">
    <source>
        <dbReference type="ARBA" id="ARBA00022692"/>
    </source>
</evidence>
<dbReference type="InterPro" id="IPR006153">
    <property type="entry name" value="Cation/H_exchanger_TM"/>
</dbReference>
<evidence type="ECO:0000256" key="2">
    <source>
        <dbReference type="ARBA" id="ARBA00022448"/>
    </source>
</evidence>
<evidence type="ECO:0000256" key="5">
    <source>
        <dbReference type="ARBA" id="ARBA00022989"/>
    </source>
</evidence>
<keyword evidence="6" id="KW-0915">Sodium</keyword>
<evidence type="ECO:0000256" key="7">
    <source>
        <dbReference type="ARBA" id="ARBA00023065"/>
    </source>
</evidence>
<dbReference type="GO" id="GO:0015297">
    <property type="term" value="F:antiporter activity"/>
    <property type="evidence" value="ECO:0007669"/>
    <property type="project" value="UniProtKB-KW"/>
</dbReference>
<keyword evidence="3" id="KW-0050">Antiport</keyword>
<evidence type="ECO:0000256" key="9">
    <source>
        <dbReference type="ARBA" id="ARBA00023201"/>
    </source>
</evidence>
<reference evidence="12" key="1">
    <citation type="submission" date="2019-03" db="EMBL/GenBank/DDBJ databases">
        <authorList>
            <person name="Hao L."/>
        </authorList>
    </citation>
    <scope>NUCLEOTIDE SEQUENCE</scope>
</reference>
<feature type="transmembrane region" description="Helical" evidence="10">
    <location>
        <begin position="228"/>
        <end position="252"/>
    </location>
</feature>
<keyword evidence="7" id="KW-0406">Ion transport</keyword>
<keyword evidence="4 10" id="KW-0812">Transmembrane</keyword>
<evidence type="ECO:0000256" key="6">
    <source>
        <dbReference type="ARBA" id="ARBA00023053"/>
    </source>
</evidence>
<dbReference type="GO" id="GO:0016020">
    <property type="term" value="C:membrane"/>
    <property type="evidence" value="ECO:0007669"/>
    <property type="project" value="UniProtKB-SubCell"/>
</dbReference>
<sequence>MEPGSVFLVLCALIVAGVAGGWLAVHINLPAILGELAAGALLALALSGGIPFWQEHEDMLEVLGQVGLCALLFSVGLEIRMRDIASVGPASAGVAFIGVIMPFILGYGVSLLFGLTPLVAIFVGASLTATSVGITAEVLSELEIIGSKSSKIILNAAVLDDVIGLFILTLVSSIAFGEEISVSSITMLLGVVAAFFLVVLIAVRPVISRLMSFIEKTYGDNGTAMTSFAYLMFISFGAAAIGLDVIVGAFIAGLSLSESRVRHHISASFRPFISVLASLFFVLIGTRMDLTLLNPLVADNRPVLVLSMGLLVAAVAGKLMSGLAVVRDRENRLVIGAGMIPRGEVGLICGNIGLMCGALPGDVFSSLLLVIMFTSFIGPVFLRFIVPRRLSFYPRIPIDSEGEEE</sequence>
<dbReference type="AlphaFoldDB" id="A0A485LWS6"/>
<feature type="transmembrane region" description="Helical" evidence="10">
    <location>
        <begin position="363"/>
        <end position="386"/>
    </location>
</feature>
<dbReference type="EMBL" id="CAADRM010000045">
    <property type="protein sequence ID" value="VFU12489.1"/>
    <property type="molecule type" value="Genomic_DNA"/>
</dbReference>
<feature type="transmembrane region" description="Helical" evidence="10">
    <location>
        <begin position="152"/>
        <end position="176"/>
    </location>
</feature>
<proteinExistence type="predicted"/>
<feature type="transmembrane region" description="Helical" evidence="10">
    <location>
        <begin position="6"/>
        <end position="25"/>
    </location>
</feature>
<evidence type="ECO:0000256" key="8">
    <source>
        <dbReference type="ARBA" id="ARBA00023136"/>
    </source>
</evidence>
<keyword evidence="5 10" id="KW-1133">Transmembrane helix</keyword>
<dbReference type="GO" id="GO:0006814">
    <property type="term" value="P:sodium ion transport"/>
    <property type="evidence" value="ECO:0007669"/>
    <property type="project" value="UniProtKB-KW"/>
</dbReference>
<feature type="transmembrane region" description="Helical" evidence="10">
    <location>
        <begin position="272"/>
        <end position="290"/>
    </location>
</feature>
<keyword evidence="9" id="KW-0739">Sodium transport</keyword>
<name>A0A485LWS6_9ZZZZ</name>
<accession>A0A485LWS6</accession>
<feature type="transmembrane region" description="Helical" evidence="10">
    <location>
        <begin position="302"/>
        <end position="326"/>
    </location>
</feature>
<feature type="transmembrane region" description="Helical" evidence="10">
    <location>
        <begin position="91"/>
        <end position="113"/>
    </location>
</feature>
<protein>
    <submittedName>
        <fullName evidence="12">High-affinity Na(+)/H(+) antiporter NhaS3</fullName>
    </submittedName>
</protein>
<comment type="subcellular location">
    <subcellularLocation>
        <location evidence="1">Membrane</location>
        <topology evidence="1">Multi-pass membrane protein</topology>
    </subcellularLocation>
</comment>
<dbReference type="GO" id="GO:1902600">
    <property type="term" value="P:proton transmembrane transport"/>
    <property type="evidence" value="ECO:0007669"/>
    <property type="project" value="InterPro"/>
</dbReference>
<feature type="transmembrane region" description="Helical" evidence="10">
    <location>
        <begin position="119"/>
        <end position="140"/>
    </location>
</feature>